<feature type="transmembrane region" description="Helical" evidence="16">
    <location>
        <begin position="693"/>
        <end position="713"/>
    </location>
</feature>
<feature type="transmembrane region" description="Helical" evidence="16">
    <location>
        <begin position="773"/>
        <end position="791"/>
    </location>
</feature>
<feature type="region of interest" description="Disordered" evidence="15">
    <location>
        <begin position="1154"/>
        <end position="1185"/>
    </location>
</feature>
<feature type="domain" description="Ig-like" evidence="20">
    <location>
        <begin position="164"/>
        <end position="266"/>
    </location>
</feature>
<dbReference type="InterPro" id="IPR001611">
    <property type="entry name" value="Leu-rich_rpt"/>
</dbReference>
<dbReference type="GO" id="GO:0007166">
    <property type="term" value="P:cell surface receptor signaling pathway"/>
    <property type="evidence" value="ECO:0007669"/>
    <property type="project" value="InterPro"/>
</dbReference>
<keyword evidence="13" id="KW-0807">Transducer</keyword>
<dbReference type="InterPro" id="IPR000203">
    <property type="entry name" value="GPS"/>
</dbReference>
<dbReference type="PROSITE" id="PS51450">
    <property type="entry name" value="LRR"/>
    <property type="match status" value="2"/>
</dbReference>
<dbReference type="Gene3D" id="2.60.40.10">
    <property type="entry name" value="Immunoglobulins"/>
    <property type="match status" value="1"/>
</dbReference>
<dbReference type="GO" id="GO:1990909">
    <property type="term" value="C:Wnt signalosome"/>
    <property type="evidence" value="ECO:0007669"/>
    <property type="project" value="TreeGrafter"/>
</dbReference>
<comment type="subcellular location">
    <subcellularLocation>
        <location evidence="1">Membrane</location>
        <topology evidence="1">Multi-pass membrane protein</topology>
    </subcellularLocation>
</comment>
<comment type="similarity">
    <text evidence="2">Belongs to the G-protein coupled receptor 2 family. Adhesion G-protein coupled receptor (ADGR) subfamily.</text>
</comment>
<reference evidence="21" key="1">
    <citation type="submission" date="2025-08" db="UniProtKB">
        <authorList>
            <consortium name="Ensembl"/>
        </authorList>
    </citation>
    <scope>IDENTIFICATION</scope>
</reference>
<keyword evidence="3" id="KW-0433">Leucine-rich repeat</keyword>
<evidence type="ECO:0000256" key="4">
    <source>
        <dbReference type="ARBA" id="ARBA00022692"/>
    </source>
</evidence>
<feature type="compositionally biased region" description="Polar residues" evidence="15">
    <location>
        <begin position="1246"/>
        <end position="1255"/>
    </location>
</feature>
<dbReference type="InterPro" id="IPR051963">
    <property type="entry name" value="Adhesion_GPCR_A"/>
</dbReference>
<feature type="domain" description="G-protein coupled receptors family 2 profile 1" evidence="18">
    <location>
        <begin position="249"/>
        <end position="343"/>
    </location>
</feature>
<dbReference type="Gene3D" id="4.10.1240.10">
    <property type="entry name" value="GPCR, family 2, extracellular hormone receptor domain"/>
    <property type="match status" value="1"/>
</dbReference>
<evidence type="ECO:0000259" key="20">
    <source>
        <dbReference type="PROSITE" id="PS50835"/>
    </source>
</evidence>
<accession>A0A8C7ZEM1</accession>
<name>A0A8C7ZEM1_9TELE</name>
<evidence type="ECO:0000256" key="15">
    <source>
        <dbReference type="SAM" id="MobiDB-lite"/>
    </source>
</evidence>
<evidence type="ECO:0000259" key="19">
    <source>
        <dbReference type="PROSITE" id="PS50261"/>
    </source>
</evidence>
<keyword evidence="14" id="KW-0393">Immunoglobulin domain</keyword>
<dbReference type="InterPro" id="IPR032675">
    <property type="entry name" value="LRR_dom_sf"/>
</dbReference>
<dbReference type="Pfam" id="PF00047">
    <property type="entry name" value="ig"/>
    <property type="match status" value="1"/>
</dbReference>
<dbReference type="PROSITE" id="PS50227">
    <property type="entry name" value="G_PROTEIN_RECEP_F2_3"/>
    <property type="match status" value="1"/>
</dbReference>
<dbReference type="Gene3D" id="2.60.220.50">
    <property type="match status" value="1"/>
</dbReference>
<evidence type="ECO:0000256" key="5">
    <source>
        <dbReference type="ARBA" id="ARBA00022729"/>
    </source>
</evidence>
<keyword evidence="9 16" id="KW-0472">Membrane</keyword>
<evidence type="ECO:0000256" key="10">
    <source>
        <dbReference type="ARBA" id="ARBA00023157"/>
    </source>
</evidence>
<dbReference type="PANTHER" id="PTHR45930:SF1">
    <property type="entry name" value="ADHESION G PROTEIN-COUPLED RECEPTOR A2"/>
    <property type="match status" value="1"/>
</dbReference>
<keyword evidence="8" id="KW-0297">G-protein coupled receptor</keyword>
<dbReference type="InterPro" id="IPR013783">
    <property type="entry name" value="Ig-like_fold"/>
</dbReference>
<evidence type="ECO:0000256" key="13">
    <source>
        <dbReference type="ARBA" id="ARBA00023224"/>
    </source>
</evidence>
<dbReference type="SUPFAM" id="SSF48726">
    <property type="entry name" value="Immunoglobulin"/>
    <property type="match status" value="1"/>
</dbReference>
<evidence type="ECO:0000256" key="6">
    <source>
        <dbReference type="ARBA" id="ARBA00022737"/>
    </source>
</evidence>
<keyword evidence="6" id="KW-0677">Repeat</keyword>
<evidence type="ECO:0000256" key="16">
    <source>
        <dbReference type="SAM" id="Phobius"/>
    </source>
</evidence>
<dbReference type="InterPro" id="IPR013151">
    <property type="entry name" value="Immunoglobulin_dom"/>
</dbReference>
<evidence type="ECO:0000256" key="3">
    <source>
        <dbReference type="ARBA" id="ARBA00022614"/>
    </source>
</evidence>
<dbReference type="SMART" id="SM00369">
    <property type="entry name" value="LRR_TYP"/>
    <property type="match status" value="3"/>
</dbReference>
<dbReference type="Pfam" id="PF13855">
    <property type="entry name" value="LRR_8"/>
    <property type="match status" value="1"/>
</dbReference>
<evidence type="ECO:0000313" key="21">
    <source>
        <dbReference type="Ensembl" id="ENSOSIP00000039962.1"/>
    </source>
</evidence>
<dbReference type="Pfam" id="PF26588">
    <property type="entry name" value="GAIN_ADGRA3"/>
    <property type="match status" value="1"/>
</dbReference>
<feature type="domain" description="GAIN-B" evidence="17">
    <location>
        <begin position="507"/>
        <end position="663"/>
    </location>
</feature>
<evidence type="ECO:0000259" key="17">
    <source>
        <dbReference type="PROSITE" id="PS50221"/>
    </source>
</evidence>
<feature type="region of interest" description="Disordered" evidence="15">
    <location>
        <begin position="1242"/>
        <end position="1267"/>
    </location>
</feature>
<dbReference type="PANTHER" id="PTHR45930">
    <property type="entry name" value="G-PROTEIN COUPLED RECEPTOR 124-LIKE PROTEIN"/>
    <property type="match status" value="1"/>
</dbReference>
<feature type="region of interest" description="Disordered" evidence="15">
    <location>
        <begin position="1072"/>
        <end position="1093"/>
    </location>
</feature>
<evidence type="ECO:0000256" key="2">
    <source>
        <dbReference type="ARBA" id="ARBA00007343"/>
    </source>
</evidence>
<dbReference type="GO" id="GO:0007417">
    <property type="term" value="P:central nervous system development"/>
    <property type="evidence" value="ECO:0007669"/>
    <property type="project" value="TreeGrafter"/>
</dbReference>
<dbReference type="PROSITE" id="PS50261">
    <property type="entry name" value="G_PROTEIN_RECEP_F2_4"/>
    <property type="match status" value="1"/>
</dbReference>
<dbReference type="SUPFAM" id="SSF111418">
    <property type="entry name" value="Hormone receptor domain"/>
    <property type="match status" value="1"/>
</dbReference>
<evidence type="ECO:0000256" key="1">
    <source>
        <dbReference type="ARBA" id="ARBA00004141"/>
    </source>
</evidence>
<dbReference type="PROSITE" id="PS00650">
    <property type="entry name" value="G_PROTEIN_RECEP_F2_2"/>
    <property type="match status" value="1"/>
</dbReference>
<keyword evidence="11" id="KW-0675">Receptor</keyword>
<dbReference type="InterPro" id="IPR017981">
    <property type="entry name" value="GPCR_2-like_7TM"/>
</dbReference>
<dbReference type="Gene3D" id="1.20.1070.10">
    <property type="entry name" value="Rhodopsin 7-helix transmembrane proteins"/>
    <property type="match status" value="1"/>
</dbReference>
<dbReference type="Pfam" id="PF01825">
    <property type="entry name" value="GPS"/>
    <property type="match status" value="1"/>
</dbReference>
<evidence type="ECO:0000256" key="12">
    <source>
        <dbReference type="ARBA" id="ARBA00023180"/>
    </source>
</evidence>
<dbReference type="PROSITE" id="PS50835">
    <property type="entry name" value="IG_LIKE"/>
    <property type="match status" value="1"/>
</dbReference>
<dbReference type="Gene3D" id="3.80.10.10">
    <property type="entry name" value="Ribonuclease Inhibitor"/>
    <property type="match status" value="1"/>
</dbReference>
<evidence type="ECO:0000256" key="7">
    <source>
        <dbReference type="ARBA" id="ARBA00022989"/>
    </source>
</evidence>
<organism evidence="21 22">
    <name type="scientific">Oryzias sinensis</name>
    <name type="common">Chinese medaka</name>
    <dbReference type="NCBI Taxonomy" id="183150"/>
    <lineage>
        <taxon>Eukaryota</taxon>
        <taxon>Metazoa</taxon>
        <taxon>Chordata</taxon>
        <taxon>Craniata</taxon>
        <taxon>Vertebrata</taxon>
        <taxon>Euteleostomi</taxon>
        <taxon>Actinopterygii</taxon>
        <taxon>Neopterygii</taxon>
        <taxon>Teleostei</taxon>
        <taxon>Neoteleostei</taxon>
        <taxon>Acanthomorphata</taxon>
        <taxon>Ovalentaria</taxon>
        <taxon>Atherinomorphae</taxon>
        <taxon>Beloniformes</taxon>
        <taxon>Adrianichthyidae</taxon>
        <taxon>Oryziinae</taxon>
        <taxon>Oryzias</taxon>
    </lineage>
</organism>
<dbReference type="InterPro" id="IPR007110">
    <property type="entry name" value="Ig-like_dom"/>
</dbReference>
<sequence length="1267" mass="138723">QGAGRMRFPMIVKNYCALSHNRNQLLKNFSLSISRDLKHNLISTIMPGAFQGLSELRRLDLSNNRIGCLTGNMFQGLTNLAKLNLSGNIISTLDSEVFEELPSLKRVNFNSDYLTCDCGLRWVPNFLQSRSVQIGSETLCAYPSILRREPLNRLKESQLSCDGPLELHTLILLPSQGQVVFKGDQLPFHCTAAMVDNITALHWHHNGQEVTSNPEMGVQLGNNVVHDCTLITSELILFNVHVEASGEWECVVSTGRGNTSHRVDIVVLENSAPFCPEDKVVNSRGEFRWPRTMAGITSHQYCLQLRYPSLSVEGGSEQKKASRYCDRSGKWHEGDYSNCLYTSGITRVLHTFILRPINASNAVTVARQVCTYTLEAESFTDSVSMLYVAEIMDKLMEHVTQQRELSKVMVEMGSNLMQVNDQILTIAQKEKRACSSIIYSLETLAWPQLHSHAQDFSMTSRNIVMEAHLIRPAHFTGITCTVYQRHGVSVGQGADVSEPSHEQQLHFRCTAGSHNTSLNNFPLKNSEALASVSLPATLFPPDAASDCKLQFVAFRTGSFFPVSTNSNRNSEQFHKRTVNTPVIFVGLDGCSMWNNSDPIWVSLRHLSPGSDAVPVQWSLQGLEKQGGWSPEGCRLVHSDSRTSTMGCTLLSNYAVLQVGHVSDAPPCGLRLTSQVLQIQYISIHISRKSWHTLLNTCFHIAMTTAIYAGGIGLTSYPVVCRAVGIALHYSSLSTLLWIGVSARVIYKEAVWRIPQQTEGETPAPPTQRPMLRFYLIADGVPLIICGITAAVNVNNYGDNTPYCWLIWRSSLGSFFIPASLVVLVTWIYFLCTVFRLRHHVTKECTGTTLSTGIESHPALEGSTSLISTDSVVVPVTPAVSPEDQYSLKTQYSVLVATHFLFVVMWCFGAMAMWLTGHSSLLFSCLYGIVAIVLGVFLVVHHCFRRLDVQASWLSCCPGYRRSHPIATYTHTCSAGSGMQNSEKGSQLFINCHPSVNSHNSSARSSSTPSAISSVGHAPCKLTNLLQVTQDNPNITSIPTGNNTNISTDTITKPTNNVLPLINSTAPVHPQRKKISSRTKQGGTQYYHRGEGRGHYRLKALRTAGGGGSLGALGPTSLEHLSSSHAVYKQATSENGSIHHSLSENQASRLTNGKRLGESAATSPSEGSDGGSSGSRKPFQLPPSVAMHAAQRRCSSRDNMKVVASAEQEAKRCSYPLNSVTTTVPGAAAVNGNLKTSVLELEPDMSGTDQSQSSVGIKSGLWKSETTV</sequence>
<dbReference type="InterPro" id="IPR036445">
    <property type="entry name" value="GPCR_2_extracell_dom_sf"/>
</dbReference>
<reference evidence="21" key="2">
    <citation type="submission" date="2025-09" db="UniProtKB">
        <authorList>
            <consortium name="Ensembl"/>
        </authorList>
    </citation>
    <scope>IDENTIFICATION</scope>
</reference>
<dbReference type="InterPro" id="IPR057244">
    <property type="entry name" value="GAIN_B"/>
</dbReference>
<dbReference type="InterPro" id="IPR036179">
    <property type="entry name" value="Ig-like_dom_sf"/>
</dbReference>
<dbReference type="GO" id="GO:0005886">
    <property type="term" value="C:plasma membrane"/>
    <property type="evidence" value="ECO:0007669"/>
    <property type="project" value="TreeGrafter"/>
</dbReference>
<keyword evidence="10" id="KW-1015">Disulfide bond</keyword>
<feature type="transmembrane region" description="Helical" evidence="16">
    <location>
        <begin position="893"/>
        <end position="914"/>
    </location>
</feature>
<dbReference type="Proteomes" id="UP000694383">
    <property type="component" value="Unplaced"/>
</dbReference>
<dbReference type="InterPro" id="IPR001879">
    <property type="entry name" value="GPCR_2_extracellular_dom"/>
</dbReference>
<dbReference type="GO" id="GO:0004930">
    <property type="term" value="F:G protein-coupled receptor activity"/>
    <property type="evidence" value="ECO:0007669"/>
    <property type="project" value="UniProtKB-KW"/>
</dbReference>
<dbReference type="AlphaFoldDB" id="A0A8C7ZEM1"/>
<evidence type="ECO:0000256" key="9">
    <source>
        <dbReference type="ARBA" id="ARBA00023136"/>
    </source>
</evidence>
<keyword evidence="12" id="KW-0325">Glycoprotein</keyword>
<dbReference type="PROSITE" id="PS50221">
    <property type="entry name" value="GAIN_B"/>
    <property type="match status" value="1"/>
</dbReference>
<dbReference type="GO" id="GO:0002040">
    <property type="term" value="P:sprouting angiogenesis"/>
    <property type="evidence" value="ECO:0007669"/>
    <property type="project" value="TreeGrafter"/>
</dbReference>
<evidence type="ECO:0000313" key="22">
    <source>
        <dbReference type="Proteomes" id="UP000694383"/>
    </source>
</evidence>
<dbReference type="Pfam" id="PF00002">
    <property type="entry name" value="7tm_2"/>
    <property type="match status" value="1"/>
</dbReference>
<dbReference type="InterPro" id="IPR003599">
    <property type="entry name" value="Ig_sub"/>
</dbReference>
<keyword evidence="7 16" id="KW-1133">Transmembrane helix</keyword>
<evidence type="ECO:0000256" key="11">
    <source>
        <dbReference type="ARBA" id="ARBA00023170"/>
    </source>
</evidence>
<dbReference type="InterPro" id="IPR003591">
    <property type="entry name" value="Leu-rich_rpt_typical-subtyp"/>
</dbReference>
<evidence type="ECO:0000256" key="14">
    <source>
        <dbReference type="ARBA" id="ARBA00023319"/>
    </source>
</evidence>
<keyword evidence="22" id="KW-1185">Reference proteome</keyword>
<dbReference type="InterPro" id="IPR046338">
    <property type="entry name" value="GAIN_dom_sf"/>
</dbReference>
<protein>
    <submittedName>
        <fullName evidence="21">Adhesion G protein-coupled receptor A2</fullName>
    </submittedName>
</protein>
<dbReference type="InterPro" id="IPR000832">
    <property type="entry name" value="GPCR_2_secretin-like"/>
</dbReference>
<proteinExistence type="inferred from homology"/>
<dbReference type="GO" id="GO:0090263">
    <property type="term" value="P:positive regulation of canonical Wnt signaling pathway"/>
    <property type="evidence" value="ECO:0007669"/>
    <property type="project" value="TreeGrafter"/>
</dbReference>
<dbReference type="InterPro" id="IPR017983">
    <property type="entry name" value="GPCR_2_secretin-like_CS"/>
</dbReference>
<evidence type="ECO:0000259" key="18">
    <source>
        <dbReference type="PROSITE" id="PS50227"/>
    </source>
</evidence>
<dbReference type="GeneTree" id="ENSGT00940000158941"/>
<dbReference type="InterPro" id="IPR058808">
    <property type="entry name" value="GAIN_ADGRA2/3"/>
</dbReference>
<feature type="transmembrane region" description="Helical" evidence="16">
    <location>
        <begin position="811"/>
        <end position="831"/>
    </location>
</feature>
<evidence type="ECO:0000256" key="8">
    <source>
        <dbReference type="ARBA" id="ARBA00023040"/>
    </source>
</evidence>
<dbReference type="SUPFAM" id="SSF52058">
    <property type="entry name" value="L domain-like"/>
    <property type="match status" value="1"/>
</dbReference>
<dbReference type="Ensembl" id="ENSOSIT00000042103.1">
    <property type="protein sequence ID" value="ENSOSIP00000039962.1"/>
    <property type="gene ID" value="ENSOSIG00000018993.1"/>
</dbReference>
<keyword evidence="5" id="KW-0732">Signal</keyword>
<feature type="domain" description="G-protein coupled receptors family 2 profile 2" evidence="19">
    <location>
        <begin position="691"/>
        <end position="945"/>
    </location>
</feature>
<keyword evidence="4 16" id="KW-0812">Transmembrane</keyword>
<feature type="transmembrane region" description="Helical" evidence="16">
    <location>
        <begin position="920"/>
        <end position="939"/>
    </location>
</feature>
<dbReference type="SMART" id="SM00409">
    <property type="entry name" value="IG"/>
    <property type="match status" value="1"/>
</dbReference>